<accession>A0A183FVN6</accession>
<gene>
    <name evidence="1" type="ORF">HPBE_LOCUS12409</name>
</gene>
<name>A0A183FVN6_HELPZ</name>
<proteinExistence type="predicted"/>
<protein>
    <submittedName>
        <fullName evidence="1 3">Uncharacterized protein</fullName>
    </submittedName>
</protein>
<dbReference type="AlphaFoldDB" id="A0A183FVN6"/>
<dbReference type="EMBL" id="UZAH01027486">
    <property type="protein sequence ID" value="VDO92053.1"/>
    <property type="molecule type" value="Genomic_DNA"/>
</dbReference>
<reference evidence="3" key="2">
    <citation type="submission" date="2019-09" db="UniProtKB">
        <authorList>
            <consortium name="WormBaseParasite"/>
        </authorList>
    </citation>
    <scope>IDENTIFICATION</scope>
</reference>
<evidence type="ECO:0000313" key="2">
    <source>
        <dbReference type="Proteomes" id="UP000050761"/>
    </source>
</evidence>
<reference evidence="1 2" key="1">
    <citation type="submission" date="2018-11" db="EMBL/GenBank/DDBJ databases">
        <authorList>
            <consortium name="Pathogen Informatics"/>
        </authorList>
    </citation>
    <scope>NUCLEOTIDE SEQUENCE [LARGE SCALE GENOMIC DNA]</scope>
</reference>
<evidence type="ECO:0000313" key="1">
    <source>
        <dbReference type="EMBL" id="VDO92053.1"/>
    </source>
</evidence>
<accession>A0A3P8AL17</accession>
<evidence type="ECO:0000313" key="3">
    <source>
        <dbReference type="WBParaSite" id="HPBE_0001240801-mRNA-1"/>
    </source>
</evidence>
<keyword evidence="2" id="KW-1185">Reference proteome</keyword>
<organism evidence="2 3">
    <name type="scientific">Heligmosomoides polygyrus</name>
    <name type="common">Parasitic roundworm</name>
    <dbReference type="NCBI Taxonomy" id="6339"/>
    <lineage>
        <taxon>Eukaryota</taxon>
        <taxon>Metazoa</taxon>
        <taxon>Ecdysozoa</taxon>
        <taxon>Nematoda</taxon>
        <taxon>Chromadorea</taxon>
        <taxon>Rhabditida</taxon>
        <taxon>Rhabditina</taxon>
        <taxon>Rhabditomorpha</taxon>
        <taxon>Strongyloidea</taxon>
        <taxon>Heligmosomidae</taxon>
        <taxon>Heligmosomoides</taxon>
    </lineage>
</organism>
<sequence length="88" mass="9892">MEMKAKSHLAGYLPRGAFMRDADQYALAQAIHLQGPSKASYPPLAESFNDVFSYIIRVIVALKACAFVSQAFEMLFIRLLTNSYILYP</sequence>
<dbReference type="WBParaSite" id="HPBE_0001240801-mRNA-1">
    <property type="protein sequence ID" value="HPBE_0001240801-mRNA-1"/>
    <property type="gene ID" value="HPBE_0001240801"/>
</dbReference>
<dbReference type="Proteomes" id="UP000050761">
    <property type="component" value="Unassembled WGS sequence"/>
</dbReference>